<dbReference type="AlphaFoldDB" id="A0AAD1XNX5"/>
<dbReference type="InterPro" id="IPR017441">
    <property type="entry name" value="Protein_kinase_ATP_BS"/>
</dbReference>
<dbReference type="GO" id="GO:0005524">
    <property type="term" value="F:ATP binding"/>
    <property type="evidence" value="ECO:0007669"/>
    <property type="project" value="UniProtKB-UniRule"/>
</dbReference>
<protein>
    <recommendedName>
        <fullName evidence="1">non-specific serine/threonine protein kinase</fullName>
        <ecNumber evidence="1">2.7.11.1</ecNumber>
    </recommendedName>
</protein>
<dbReference type="PANTHER" id="PTHR24346:SF82">
    <property type="entry name" value="KP78A-RELATED"/>
    <property type="match status" value="1"/>
</dbReference>
<feature type="compositionally biased region" description="Basic and acidic residues" evidence="10">
    <location>
        <begin position="772"/>
        <end position="786"/>
    </location>
</feature>
<evidence type="ECO:0000256" key="9">
    <source>
        <dbReference type="PROSITE-ProRule" id="PRU10141"/>
    </source>
</evidence>
<dbReference type="PROSITE" id="PS00107">
    <property type="entry name" value="PROTEIN_KINASE_ATP"/>
    <property type="match status" value="1"/>
</dbReference>
<dbReference type="GO" id="GO:0004674">
    <property type="term" value="F:protein serine/threonine kinase activity"/>
    <property type="evidence" value="ECO:0007669"/>
    <property type="project" value="UniProtKB-KW"/>
</dbReference>
<keyword evidence="2" id="KW-0723">Serine/threonine-protein kinase</keyword>
<keyword evidence="3" id="KW-0808">Transferase</keyword>
<name>A0AAD1XNX5_EUPCR</name>
<dbReference type="InterPro" id="IPR000719">
    <property type="entry name" value="Prot_kinase_dom"/>
</dbReference>
<keyword evidence="6 9" id="KW-0067">ATP-binding</keyword>
<proteinExistence type="predicted"/>
<dbReference type="EC" id="2.7.11.1" evidence="1"/>
<dbReference type="InterPro" id="IPR008271">
    <property type="entry name" value="Ser/Thr_kinase_AS"/>
</dbReference>
<dbReference type="GO" id="GO:0035556">
    <property type="term" value="P:intracellular signal transduction"/>
    <property type="evidence" value="ECO:0007669"/>
    <property type="project" value="TreeGrafter"/>
</dbReference>
<sequence>MEMNNHMKKIPPPKVNSIMDTSQKVKAAFELIDAQISISNEAVSNSPKKEKSQSKKRKELNSQIIDASCRSDQKSFSNNNESKENGQKDKELEDNKAYGINHQQHRDSQKKTHLSTSASSITGHTSSSNIGHYIFGKSIGKGTFGKVKEGTHILTGQKVAIKILEKEKIADVADVERVAREIHILKIIRHPHLIQLFEIIETPKQLFLIMEYTEGGELFNYIVSKSKLREKEACKFFQQIISGVEYIHKLRICHRDLKPENLLLDHNNDIKLIDFGLSNTYKKGNTLKTACGSPCYAAPEVVAGKRYHGLMVDIWSCGVILFAMVCGYLPFEDPDTGKLYKKILGARYQIPNHVSPECKDLMKKILDTNPNTRITIEEMRNHPWYQLTVPHEKEGIIVGVNSIPVNNEVLDLLESYGFNFDMNDSKVISGKGGTGKVPCRLYTKKCIELNKHNHFTTSYYLLLDKWEKTNGKLRIEISESVDRFSRKPNIPLDYKSSVRGNSVQMKDNNQIDPFAHFTPVARRFIEGSNIVKKAKAYSQNPSSRVHSTRINGYQQQLPKNKRIKKPTPNDLFPSEKSYSPRSSAGKPVVNNFTNFTSTMVGSFRDNSGYSDGKESSGYETAHGPFFNARSYGSTNKANRKPYHLKIKPQLPNVSKHRVVLRSTNNERCQNKAPAYPNSVINPKSVNRTGSNSPKKAARVQNNSFQIVNNFMQTNYNGFRGAGSSMNQTQINARKTMYGSLAYPSKNIPKPLNVVPYDKNPKLYHIYKSKASSSERRRVSGSGKKEQTPLGYLFGRQFGNPISKRTSSDQNRINQ</sequence>
<dbReference type="PROSITE" id="PS00108">
    <property type="entry name" value="PROTEIN_KINASE_ST"/>
    <property type="match status" value="1"/>
</dbReference>
<dbReference type="FunFam" id="3.30.200.20:FF:000003">
    <property type="entry name" value="Non-specific serine/threonine protein kinase"/>
    <property type="match status" value="1"/>
</dbReference>
<reference evidence="12" key="1">
    <citation type="submission" date="2023-07" db="EMBL/GenBank/DDBJ databases">
        <authorList>
            <consortium name="AG Swart"/>
            <person name="Singh M."/>
            <person name="Singh A."/>
            <person name="Seah K."/>
            <person name="Emmerich C."/>
        </authorList>
    </citation>
    <scope>NUCLEOTIDE SEQUENCE</scope>
    <source>
        <strain evidence="12">DP1</strain>
    </source>
</reference>
<dbReference type="SUPFAM" id="SSF56112">
    <property type="entry name" value="Protein kinase-like (PK-like)"/>
    <property type="match status" value="1"/>
</dbReference>
<comment type="catalytic activity">
    <reaction evidence="7">
        <text>L-threonyl-[protein] + ATP = O-phospho-L-threonyl-[protein] + ADP + H(+)</text>
        <dbReference type="Rhea" id="RHEA:46608"/>
        <dbReference type="Rhea" id="RHEA-COMP:11060"/>
        <dbReference type="Rhea" id="RHEA-COMP:11605"/>
        <dbReference type="ChEBI" id="CHEBI:15378"/>
        <dbReference type="ChEBI" id="CHEBI:30013"/>
        <dbReference type="ChEBI" id="CHEBI:30616"/>
        <dbReference type="ChEBI" id="CHEBI:61977"/>
        <dbReference type="ChEBI" id="CHEBI:456216"/>
        <dbReference type="EC" id="2.7.11.1"/>
    </reaction>
</comment>
<evidence type="ECO:0000256" key="6">
    <source>
        <dbReference type="ARBA" id="ARBA00022840"/>
    </source>
</evidence>
<feature type="region of interest" description="Disordered" evidence="10">
    <location>
        <begin position="535"/>
        <end position="585"/>
    </location>
</feature>
<dbReference type="EMBL" id="CAMPGE010017627">
    <property type="protein sequence ID" value="CAI2376094.1"/>
    <property type="molecule type" value="Genomic_DNA"/>
</dbReference>
<dbReference type="FunFam" id="1.10.510.10:FF:000592">
    <property type="entry name" value="CAMK family protein kinase"/>
    <property type="match status" value="1"/>
</dbReference>
<dbReference type="PROSITE" id="PS50011">
    <property type="entry name" value="PROTEIN_KINASE_DOM"/>
    <property type="match status" value="1"/>
</dbReference>
<evidence type="ECO:0000256" key="7">
    <source>
        <dbReference type="ARBA" id="ARBA00047899"/>
    </source>
</evidence>
<feature type="compositionally biased region" description="Polar residues" evidence="10">
    <location>
        <begin position="802"/>
        <end position="814"/>
    </location>
</feature>
<dbReference type="Pfam" id="PF00069">
    <property type="entry name" value="Pkinase"/>
    <property type="match status" value="1"/>
</dbReference>
<dbReference type="CDD" id="cd14003">
    <property type="entry name" value="STKc_AMPK-like"/>
    <property type="match status" value="1"/>
</dbReference>
<dbReference type="PANTHER" id="PTHR24346">
    <property type="entry name" value="MAP/MICROTUBULE AFFINITY-REGULATING KINASE"/>
    <property type="match status" value="1"/>
</dbReference>
<dbReference type="Gene3D" id="1.10.510.10">
    <property type="entry name" value="Transferase(Phosphotransferase) domain 1"/>
    <property type="match status" value="1"/>
</dbReference>
<keyword evidence="13" id="KW-1185">Reference proteome</keyword>
<evidence type="ECO:0000256" key="3">
    <source>
        <dbReference type="ARBA" id="ARBA00022679"/>
    </source>
</evidence>
<evidence type="ECO:0000256" key="2">
    <source>
        <dbReference type="ARBA" id="ARBA00022527"/>
    </source>
</evidence>
<feature type="region of interest" description="Disordered" evidence="10">
    <location>
        <begin position="767"/>
        <end position="814"/>
    </location>
</feature>
<comment type="catalytic activity">
    <reaction evidence="8">
        <text>L-seryl-[protein] + ATP = O-phospho-L-seryl-[protein] + ADP + H(+)</text>
        <dbReference type="Rhea" id="RHEA:17989"/>
        <dbReference type="Rhea" id="RHEA-COMP:9863"/>
        <dbReference type="Rhea" id="RHEA-COMP:11604"/>
        <dbReference type="ChEBI" id="CHEBI:15378"/>
        <dbReference type="ChEBI" id="CHEBI:29999"/>
        <dbReference type="ChEBI" id="CHEBI:30616"/>
        <dbReference type="ChEBI" id="CHEBI:83421"/>
        <dbReference type="ChEBI" id="CHEBI:456216"/>
        <dbReference type="EC" id="2.7.11.1"/>
    </reaction>
</comment>
<feature type="region of interest" description="Disordered" evidence="10">
    <location>
        <begin position="668"/>
        <end position="695"/>
    </location>
</feature>
<dbReference type="InterPro" id="IPR011009">
    <property type="entry name" value="Kinase-like_dom_sf"/>
</dbReference>
<evidence type="ECO:0000256" key="5">
    <source>
        <dbReference type="ARBA" id="ARBA00022777"/>
    </source>
</evidence>
<gene>
    <name evidence="12" type="ORF">ECRASSUSDP1_LOCUS17463</name>
</gene>
<feature type="compositionally biased region" description="Polar residues" evidence="10">
    <location>
        <begin position="537"/>
        <end position="558"/>
    </location>
</feature>
<keyword evidence="5" id="KW-0418">Kinase</keyword>
<dbReference type="SMART" id="SM00220">
    <property type="entry name" value="S_TKc"/>
    <property type="match status" value="1"/>
</dbReference>
<feature type="compositionally biased region" description="Basic and acidic residues" evidence="10">
    <location>
        <begin position="81"/>
        <end position="96"/>
    </location>
</feature>
<feature type="compositionally biased region" description="Low complexity" evidence="10">
    <location>
        <begin position="115"/>
        <end position="124"/>
    </location>
</feature>
<evidence type="ECO:0000256" key="10">
    <source>
        <dbReference type="SAM" id="MobiDB-lite"/>
    </source>
</evidence>
<comment type="caution">
    <text evidence="12">The sequence shown here is derived from an EMBL/GenBank/DDBJ whole genome shotgun (WGS) entry which is preliminary data.</text>
</comment>
<evidence type="ECO:0000313" key="12">
    <source>
        <dbReference type="EMBL" id="CAI2376094.1"/>
    </source>
</evidence>
<evidence type="ECO:0000256" key="8">
    <source>
        <dbReference type="ARBA" id="ARBA00048679"/>
    </source>
</evidence>
<dbReference type="Proteomes" id="UP001295684">
    <property type="component" value="Unassembled WGS sequence"/>
</dbReference>
<feature type="compositionally biased region" description="Polar residues" evidence="10">
    <location>
        <begin position="678"/>
        <end position="695"/>
    </location>
</feature>
<feature type="region of interest" description="Disordered" evidence="10">
    <location>
        <begin position="37"/>
        <end position="124"/>
    </location>
</feature>
<evidence type="ECO:0000259" key="11">
    <source>
        <dbReference type="PROSITE" id="PS50011"/>
    </source>
</evidence>
<dbReference type="GO" id="GO:0005737">
    <property type="term" value="C:cytoplasm"/>
    <property type="evidence" value="ECO:0007669"/>
    <property type="project" value="TreeGrafter"/>
</dbReference>
<keyword evidence="4 9" id="KW-0547">Nucleotide-binding</keyword>
<organism evidence="12 13">
    <name type="scientific">Euplotes crassus</name>
    <dbReference type="NCBI Taxonomy" id="5936"/>
    <lineage>
        <taxon>Eukaryota</taxon>
        <taxon>Sar</taxon>
        <taxon>Alveolata</taxon>
        <taxon>Ciliophora</taxon>
        <taxon>Intramacronucleata</taxon>
        <taxon>Spirotrichea</taxon>
        <taxon>Hypotrichia</taxon>
        <taxon>Euplotida</taxon>
        <taxon>Euplotidae</taxon>
        <taxon>Moneuplotes</taxon>
    </lineage>
</organism>
<evidence type="ECO:0000313" key="13">
    <source>
        <dbReference type="Proteomes" id="UP001295684"/>
    </source>
</evidence>
<evidence type="ECO:0000256" key="4">
    <source>
        <dbReference type="ARBA" id="ARBA00022741"/>
    </source>
</evidence>
<accession>A0AAD1XNX5</accession>
<feature type="binding site" evidence="9">
    <location>
        <position position="162"/>
    </location>
    <ligand>
        <name>ATP</name>
        <dbReference type="ChEBI" id="CHEBI:30616"/>
    </ligand>
</feature>
<evidence type="ECO:0000256" key="1">
    <source>
        <dbReference type="ARBA" id="ARBA00012513"/>
    </source>
</evidence>
<feature type="domain" description="Protein kinase" evidence="11">
    <location>
        <begin position="133"/>
        <end position="385"/>
    </location>
</feature>